<dbReference type="GeneID" id="113743239"/>
<sequence>MALKTVANYLRLFVTFCLPFFSYLWLRFPFLSFVRQTQSRIAVELLLCMVRKSKEAANTAIQASQDFVKSQRPMAIKCLIKCLCETWDSRENTERMIAQGTKGTLLTPLTEC</sequence>
<evidence type="ECO:0000313" key="3">
    <source>
        <dbReference type="RefSeq" id="XP_071905333.1"/>
    </source>
</evidence>
<keyword evidence="2" id="KW-1185">Reference proteome</keyword>
<organism evidence="2 3">
    <name type="scientific">Coffea arabica</name>
    <name type="common">Arabian coffee</name>
    <dbReference type="NCBI Taxonomy" id="13443"/>
    <lineage>
        <taxon>Eukaryota</taxon>
        <taxon>Viridiplantae</taxon>
        <taxon>Streptophyta</taxon>
        <taxon>Embryophyta</taxon>
        <taxon>Tracheophyta</taxon>
        <taxon>Spermatophyta</taxon>
        <taxon>Magnoliopsida</taxon>
        <taxon>eudicotyledons</taxon>
        <taxon>Gunneridae</taxon>
        <taxon>Pentapetalae</taxon>
        <taxon>asterids</taxon>
        <taxon>lamiids</taxon>
        <taxon>Gentianales</taxon>
        <taxon>Rubiaceae</taxon>
        <taxon>Ixoroideae</taxon>
        <taxon>Gardenieae complex</taxon>
        <taxon>Bertiereae - Coffeeae clade</taxon>
        <taxon>Coffeeae</taxon>
        <taxon>Coffea</taxon>
    </lineage>
</organism>
<keyword evidence="1" id="KW-0812">Transmembrane</keyword>
<dbReference type="Proteomes" id="UP001652660">
    <property type="component" value="Chromosome 5e"/>
</dbReference>
<name>A0ABM4UDH8_COFAR</name>
<protein>
    <submittedName>
        <fullName evidence="3">Uncharacterized protein isoform X1</fullName>
    </submittedName>
</protein>
<accession>A0ABM4UDH8</accession>
<keyword evidence="1" id="KW-1133">Transmembrane helix</keyword>
<proteinExistence type="predicted"/>
<evidence type="ECO:0000313" key="2">
    <source>
        <dbReference type="Proteomes" id="UP001652660"/>
    </source>
</evidence>
<dbReference type="RefSeq" id="XP_071905333.1">
    <property type="nucleotide sequence ID" value="XM_072049232.1"/>
</dbReference>
<feature type="transmembrane region" description="Helical" evidence="1">
    <location>
        <begin position="6"/>
        <end position="26"/>
    </location>
</feature>
<keyword evidence="1" id="KW-0472">Membrane</keyword>
<gene>
    <name evidence="3" type="primary">LOC113743239</name>
</gene>
<evidence type="ECO:0000256" key="1">
    <source>
        <dbReference type="SAM" id="Phobius"/>
    </source>
</evidence>
<reference evidence="3" key="1">
    <citation type="submission" date="2025-08" db="UniProtKB">
        <authorList>
            <consortium name="RefSeq"/>
        </authorList>
    </citation>
    <scope>IDENTIFICATION</scope>
    <source>
        <tissue evidence="3">Leaves</tissue>
    </source>
</reference>